<evidence type="ECO:0000313" key="2">
    <source>
        <dbReference type="EMBL" id="KAF2750974.1"/>
    </source>
</evidence>
<organism evidence="2 3">
    <name type="scientific">Sporormia fimetaria CBS 119925</name>
    <dbReference type="NCBI Taxonomy" id="1340428"/>
    <lineage>
        <taxon>Eukaryota</taxon>
        <taxon>Fungi</taxon>
        <taxon>Dikarya</taxon>
        <taxon>Ascomycota</taxon>
        <taxon>Pezizomycotina</taxon>
        <taxon>Dothideomycetes</taxon>
        <taxon>Pleosporomycetidae</taxon>
        <taxon>Pleosporales</taxon>
        <taxon>Sporormiaceae</taxon>
        <taxon>Sporormia</taxon>
    </lineage>
</organism>
<feature type="non-terminal residue" evidence="2">
    <location>
        <position position="202"/>
    </location>
</feature>
<reference evidence="2" key="1">
    <citation type="journal article" date="2020" name="Stud. Mycol.">
        <title>101 Dothideomycetes genomes: a test case for predicting lifestyles and emergence of pathogens.</title>
        <authorList>
            <person name="Haridas S."/>
            <person name="Albert R."/>
            <person name="Binder M."/>
            <person name="Bloem J."/>
            <person name="Labutti K."/>
            <person name="Salamov A."/>
            <person name="Andreopoulos B."/>
            <person name="Baker S."/>
            <person name="Barry K."/>
            <person name="Bills G."/>
            <person name="Bluhm B."/>
            <person name="Cannon C."/>
            <person name="Castanera R."/>
            <person name="Culley D."/>
            <person name="Daum C."/>
            <person name="Ezra D."/>
            <person name="Gonzalez J."/>
            <person name="Henrissat B."/>
            <person name="Kuo A."/>
            <person name="Liang C."/>
            <person name="Lipzen A."/>
            <person name="Lutzoni F."/>
            <person name="Magnuson J."/>
            <person name="Mondo S."/>
            <person name="Nolan M."/>
            <person name="Ohm R."/>
            <person name="Pangilinan J."/>
            <person name="Park H.-J."/>
            <person name="Ramirez L."/>
            <person name="Alfaro M."/>
            <person name="Sun H."/>
            <person name="Tritt A."/>
            <person name="Yoshinaga Y."/>
            <person name="Zwiers L.-H."/>
            <person name="Turgeon B."/>
            <person name="Goodwin S."/>
            <person name="Spatafora J."/>
            <person name="Crous P."/>
            <person name="Grigoriev I."/>
        </authorList>
    </citation>
    <scope>NUCLEOTIDE SEQUENCE</scope>
    <source>
        <strain evidence="2">CBS 119925</strain>
    </source>
</reference>
<protein>
    <recommendedName>
        <fullName evidence="1">F-box domain-containing protein</fullName>
    </recommendedName>
</protein>
<evidence type="ECO:0000259" key="1">
    <source>
        <dbReference type="PROSITE" id="PS50181"/>
    </source>
</evidence>
<dbReference type="OrthoDB" id="3800738at2759"/>
<accession>A0A6A6VML9</accession>
<dbReference type="EMBL" id="MU006563">
    <property type="protein sequence ID" value="KAF2750974.1"/>
    <property type="molecule type" value="Genomic_DNA"/>
</dbReference>
<sequence length="202" mass="22751">MVSLLDLPTEIVQLIISELADLDFGAIFVARQACKTLDNIVTNILSTTYTKHGLAIHAFLKANFSPLLDSSTAKTVIYYHHDDIFAPIRCLPWASQSSTREKWLRPEATWYRIPLVSPSGNIVRRLQVVAWYPSVWESAVTGDQVHFWLGDEEADFELQPAGGITIGWLYDTLLKTQGAIEQPLGDGWEVLFEREVQDLASF</sequence>
<feature type="domain" description="F-box" evidence="1">
    <location>
        <begin position="1"/>
        <end position="52"/>
    </location>
</feature>
<dbReference type="PROSITE" id="PS50181">
    <property type="entry name" value="FBOX"/>
    <property type="match status" value="1"/>
</dbReference>
<proteinExistence type="predicted"/>
<dbReference type="InterPro" id="IPR001810">
    <property type="entry name" value="F-box_dom"/>
</dbReference>
<dbReference type="AlphaFoldDB" id="A0A6A6VML9"/>
<evidence type="ECO:0000313" key="3">
    <source>
        <dbReference type="Proteomes" id="UP000799440"/>
    </source>
</evidence>
<dbReference type="Proteomes" id="UP000799440">
    <property type="component" value="Unassembled WGS sequence"/>
</dbReference>
<name>A0A6A6VML9_9PLEO</name>
<gene>
    <name evidence="2" type="ORF">M011DRAFT_391897</name>
</gene>
<keyword evidence="3" id="KW-1185">Reference proteome</keyword>